<sequence>MSTPSTAAHLLRWQSAHPYLADAAMALVVLTLNLFMGLWPLRQAGIPSLHSWLPLTLGACLVCTLSLVFRRRHLTAAWAVLTFLPILHEAVIARGFDDMGVAEIGYVADALRAFTILGVPFVMVTLAMRHRAAWVWVACAVSTLTTVIGQALLGGYAVDTLSSLLMPYGLINIIGVLVGMVIRIQAIQLREAEARSARLMLAREQEAALAAANERSRIAREMHDVVAHSLAVMITLADGAAAAVDRNPAMAKEALTTLAETGRSALADTRRLVGVLREDLAPSPALADGVDTRGMAGPAHPAGGGLDLPGRTGVTGAGQTGPDGTTVRELPVPEFAPPGTVAPVEPSREIADLRRQATDAHADASSGQTPLAPAPEQADLETLVERFRTAGVPVTYRWTGRKLPEDKGLQLTLFRIAQEALTNVLRYAPTTRAVSVAVDRHAGTAVLTIDNDAAPGSTPLHGSGKGLIGMRERAAVYGGTVQAGPTATGWRVRAVLHWDEDWDDNDEGTAPWQMPQ</sequence>
<keyword evidence="4" id="KW-0808">Transferase</keyword>
<dbReference type="InterPro" id="IPR036890">
    <property type="entry name" value="HATPase_C_sf"/>
</dbReference>
<dbReference type="STRING" id="332524.SAMN04487766_10929"/>
<dbReference type="EC" id="2.7.13.3" evidence="2"/>
<dbReference type="PANTHER" id="PTHR24421:SF10">
    <property type="entry name" value="NITRATE_NITRITE SENSOR PROTEIN NARQ"/>
    <property type="match status" value="1"/>
</dbReference>
<dbReference type="Proteomes" id="UP000198541">
    <property type="component" value="Unassembled WGS sequence"/>
</dbReference>
<keyword evidence="8" id="KW-0902">Two-component regulatory system</keyword>
<keyword evidence="10" id="KW-0812">Transmembrane</keyword>
<feature type="transmembrane region" description="Helical" evidence="10">
    <location>
        <begin position="105"/>
        <end position="126"/>
    </location>
</feature>
<name>A0A1H0DGQ6_9ACTO</name>
<keyword evidence="6 12" id="KW-0418">Kinase</keyword>
<dbReference type="SUPFAM" id="SSF55874">
    <property type="entry name" value="ATPase domain of HSP90 chaperone/DNA topoisomerase II/histidine kinase"/>
    <property type="match status" value="1"/>
</dbReference>
<dbReference type="Gene3D" id="1.20.5.1930">
    <property type="match status" value="1"/>
</dbReference>
<keyword evidence="13" id="KW-1185">Reference proteome</keyword>
<evidence type="ECO:0000313" key="12">
    <source>
        <dbReference type="EMBL" id="SDN69303.1"/>
    </source>
</evidence>
<feature type="transmembrane region" description="Helical" evidence="10">
    <location>
        <begin position="76"/>
        <end position="93"/>
    </location>
</feature>
<organism evidence="12 13">
    <name type="scientific">Actinomyces ruminicola</name>
    <dbReference type="NCBI Taxonomy" id="332524"/>
    <lineage>
        <taxon>Bacteria</taxon>
        <taxon>Bacillati</taxon>
        <taxon>Actinomycetota</taxon>
        <taxon>Actinomycetes</taxon>
        <taxon>Actinomycetales</taxon>
        <taxon>Actinomycetaceae</taxon>
        <taxon>Actinomyces</taxon>
    </lineage>
</organism>
<dbReference type="GO" id="GO:0000155">
    <property type="term" value="F:phosphorelay sensor kinase activity"/>
    <property type="evidence" value="ECO:0007669"/>
    <property type="project" value="InterPro"/>
</dbReference>
<evidence type="ECO:0000256" key="2">
    <source>
        <dbReference type="ARBA" id="ARBA00012438"/>
    </source>
</evidence>
<dbReference type="EMBL" id="FNIM01000010">
    <property type="protein sequence ID" value="SDN69303.1"/>
    <property type="molecule type" value="Genomic_DNA"/>
</dbReference>
<evidence type="ECO:0000256" key="10">
    <source>
        <dbReference type="SAM" id="Phobius"/>
    </source>
</evidence>
<dbReference type="InterPro" id="IPR050482">
    <property type="entry name" value="Sensor_HK_TwoCompSys"/>
</dbReference>
<evidence type="ECO:0000256" key="5">
    <source>
        <dbReference type="ARBA" id="ARBA00022741"/>
    </source>
</evidence>
<dbReference type="GO" id="GO:0046983">
    <property type="term" value="F:protein dimerization activity"/>
    <property type="evidence" value="ECO:0007669"/>
    <property type="project" value="InterPro"/>
</dbReference>
<dbReference type="InterPro" id="IPR011712">
    <property type="entry name" value="Sig_transdc_His_kin_sub3_dim/P"/>
</dbReference>
<dbReference type="CDD" id="cd16917">
    <property type="entry name" value="HATPase_UhpB-NarQ-NarX-like"/>
    <property type="match status" value="1"/>
</dbReference>
<dbReference type="RefSeq" id="WP_092536712.1">
    <property type="nucleotide sequence ID" value="NZ_FNIM01000010.1"/>
</dbReference>
<evidence type="ECO:0000256" key="6">
    <source>
        <dbReference type="ARBA" id="ARBA00022777"/>
    </source>
</evidence>
<keyword evidence="7" id="KW-0067">ATP-binding</keyword>
<keyword evidence="3" id="KW-0597">Phosphoprotein</keyword>
<feature type="compositionally biased region" description="Basic and acidic residues" evidence="9">
    <location>
        <begin position="346"/>
        <end position="362"/>
    </location>
</feature>
<feature type="transmembrane region" description="Helical" evidence="10">
    <location>
        <begin position="19"/>
        <end position="39"/>
    </location>
</feature>
<feature type="domain" description="Signal transduction histidine kinase subgroup 3 dimerisation and phosphoacceptor" evidence="11">
    <location>
        <begin position="214"/>
        <end position="279"/>
    </location>
</feature>
<evidence type="ECO:0000256" key="3">
    <source>
        <dbReference type="ARBA" id="ARBA00022553"/>
    </source>
</evidence>
<dbReference type="AlphaFoldDB" id="A0A1H0DGQ6"/>
<protein>
    <recommendedName>
        <fullName evidence="2">histidine kinase</fullName>
        <ecNumber evidence="2">2.7.13.3</ecNumber>
    </recommendedName>
</protein>
<proteinExistence type="predicted"/>
<feature type="transmembrane region" description="Helical" evidence="10">
    <location>
        <begin position="133"/>
        <end position="153"/>
    </location>
</feature>
<keyword evidence="10" id="KW-1133">Transmembrane helix</keyword>
<feature type="transmembrane region" description="Helical" evidence="10">
    <location>
        <begin position="165"/>
        <end position="186"/>
    </location>
</feature>
<evidence type="ECO:0000313" key="13">
    <source>
        <dbReference type="Proteomes" id="UP000198541"/>
    </source>
</evidence>
<feature type="compositionally biased region" description="Gly residues" evidence="9">
    <location>
        <begin position="302"/>
        <end position="321"/>
    </location>
</feature>
<keyword evidence="5" id="KW-0547">Nucleotide-binding</keyword>
<evidence type="ECO:0000259" key="11">
    <source>
        <dbReference type="Pfam" id="PF07730"/>
    </source>
</evidence>
<feature type="region of interest" description="Disordered" evidence="9">
    <location>
        <begin position="284"/>
        <end position="375"/>
    </location>
</feature>
<comment type="catalytic activity">
    <reaction evidence="1">
        <text>ATP + protein L-histidine = ADP + protein N-phospho-L-histidine.</text>
        <dbReference type="EC" id="2.7.13.3"/>
    </reaction>
</comment>
<accession>A0A1H0DGQ6</accession>
<gene>
    <name evidence="12" type="ORF">SAMN05216355_11084</name>
</gene>
<evidence type="ECO:0000256" key="9">
    <source>
        <dbReference type="SAM" id="MobiDB-lite"/>
    </source>
</evidence>
<dbReference type="Pfam" id="PF07730">
    <property type="entry name" value="HisKA_3"/>
    <property type="match status" value="1"/>
</dbReference>
<evidence type="ECO:0000256" key="4">
    <source>
        <dbReference type="ARBA" id="ARBA00022679"/>
    </source>
</evidence>
<evidence type="ECO:0000256" key="7">
    <source>
        <dbReference type="ARBA" id="ARBA00022840"/>
    </source>
</evidence>
<feature type="transmembrane region" description="Helical" evidence="10">
    <location>
        <begin position="51"/>
        <end position="69"/>
    </location>
</feature>
<evidence type="ECO:0000256" key="1">
    <source>
        <dbReference type="ARBA" id="ARBA00000085"/>
    </source>
</evidence>
<dbReference type="GO" id="GO:0005524">
    <property type="term" value="F:ATP binding"/>
    <property type="evidence" value="ECO:0007669"/>
    <property type="project" value="UniProtKB-KW"/>
</dbReference>
<dbReference type="Gene3D" id="3.30.565.10">
    <property type="entry name" value="Histidine kinase-like ATPase, C-terminal domain"/>
    <property type="match status" value="1"/>
</dbReference>
<keyword evidence="10" id="KW-0472">Membrane</keyword>
<dbReference type="GO" id="GO:0016020">
    <property type="term" value="C:membrane"/>
    <property type="evidence" value="ECO:0007669"/>
    <property type="project" value="InterPro"/>
</dbReference>
<reference evidence="13" key="1">
    <citation type="submission" date="2016-10" db="EMBL/GenBank/DDBJ databases">
        <authorList>
            <person name="Varghese N."/>
            <person name="Submissions S."/>
        </authorList>
    </citation>
    <scope>NUCLEOTIDE SEQUENCE [LARGE SCALE GENOMIC DNA]</scope>
    <source>
        <strain evidence="13">DSM 27982</strain>
    </source>
</reference>
<dbReference type="PANTHER" id="PTHR24421">
    <property type="entry name" value="NITRATE/NITRITE SENSOR PROTEIN NARX-RELATED"/>
    <property type="match status" value="1"/>
</dbReference>
<evidence type="ECO:0000256" key="8">
    <source>
        <dbReference type="ARBA" id="ARBA00023012"/>
    </source>
</evidence>